<name>A0A4S2LJ37_OPIFE</name>
<comment type="similarity">
    <text evidence="1 2">Belongs to the small heat shock protein (HSP20) family.</text>
</comment>
<dbReference type="AlphaFoldDB" id="A0A4S2LJ37"/>
<proteinExistence type="inferred from homology"/>
<dbReference type="OrthoDB" id="10060792at2759"/>
<keyword evidence="6" id="KW-1185">Reference proteome</keyword>
<dbReference type="GO" id="GO:0009408">
    <property type="term" value="P:response to heat"/>
    <property type="evidence" value="ECO:0007669"/>
    <property type="project" value="TreeGrafter"/>
</dbReference>
<feature type="region of interest" description="Disordered" evidence="3">
    <location>
        <begin position="155"/>
        <end position="175"/>
    </location>
</feature>
<dbReference type="CDD" id="cd06526">
    <property type="entry name" value="metazoan_ACD"/>
    <property type="match status" value="2"/>
</dbReference>
<dbReference type="GO" id="GO:0051082">
    <property type="term" value="F:unfolded protein binding"/>
    <property type="evidence" value="ECO:0007669"/>
    <property type="project" value="TreeGrafter"/>
</dbReference>
<dbReference type="SUPFAM" id="SSF49764">
    <property type="entry name" value="HSP20-like chaperones"/>
    <property type="match status" value="2"/>
</dbReference>
<dbReference type="STRING" id="147828.A0A4S2LJ37"/>
<evidence type="ECO:0000313" key="5">
    <source>
        <dbReference type="EMBL" id="TGZ63602.1"/>
    </source>
</evidence>
<comment type="caution">
    <text evidence="5">The sequence shown here is derived from an EMBL/GenBank/DDBJ whole genome shotgun (WGS) entry which is preliminary data.</text>
</comment>
<evidence type="ECO:0000256" key="1">
    <source>
        <dbReference type="PROSITE-ProRule" id="PRU00285"/>
    </source>
</evidence>
<dbReference type="Pfam" id="PF00011">
    <property type="entry name" value="HSP20"/>
    <property type="match status" value="2"/>
</dbReference>
<feature type="domain" description="SHSP" evidence="4">
    <location>
        <begin position="311"/>
        <end position="415"/>
    </location>
</feature>
<dbReference type="EMBL" id="SJOL01007113">
    <property type="protein sequence ID" value="TGZ63602.1"/>
    <property type="molecule type" value="Genomic_DNA"/>
</dbReference>
<evidence type="ECO:0000256" key="2">
    <source>
        <dbReference type="RuleBase" id="RU003616"/>
    </source>
</evidence>
<evidence type="ECO:0000313" key="6">
    <source>
        <dbReference type="Proteomes" id="UP000308267"/>
    </source>
</evidence>
<dbReference type="GO" id="GO:0005634">
    <property type="term" value="C:nucleus"/>
    <property type="evidence" value="ECO:0007669"/>
    <property type="project" value="TreeGrafter"/>
</dbReference>
<dbReference type="InterPro" id="IPR001436">
    <property type="entry name" value="Alpha-crystallin/sHSP_animal"/>
</dbReference>
<accession>A0A4S2LJ37</accession>
<dbReference type="Gene3D" id="2.60.40.790">
    <property type="match status" value="2"/>
</dbReference>
<organism evidence="5 6">
    <name type="scientific">Opisthorchis felineus</name>
    <dbReference type="NCBI Taxonomy" id="147828"/>
    <lineage>
        <taxon>Eukaryota</taxon>
        <taxon>Metazoa</taxon>
        <taxon>Spiralia</taxon>
        <taxon>Lophotrochozoa</taxon>
        <taxon>Platyhelminthes</taxon>
        <taxon>Trematoda</taxon>
        <taxon>Digenea</taxon>
        <taxon>Opisthorchiida</taxon>
        <taxon>Opisthorchiata</taxon>
        <taxon>Opisthorchiidae</taxon>
        <taxon>Opisthorchis</taxon>
    </lineage>
</organism>
<dbReference type="Proteomes" id="UP000308267">
    <property type="component" value="Unassembled WGS sequence"/>
</dbReference>
<reference evidence="5 6" key="1">
    <citation type="journal article" date="2019" name="BMC Genomics">
        <title>New insights from Opisthorchis felineus genome: update on genomics of the epidemiologically important liver flukes.</title>
        <authorList>
            <person name="Ershov N.I."/>
            <person name="Mordvinov V.A."/>
            <person name="Prokhortchouk E.B."/>
            <person name="Pakharukova M.Y."/>
            <person name="Gunbin K.V."/>
            <person name="Ustyantsev K."/>
            <person name="Genaev M.A."/>
            <person name="Blinov A.G."/>
            <person name="Mazur A."/>
            <person name="Boulygina E."/>
            <person name="Tsygankova S."/>
            <person name="Khrameeva E."/>
            <person name="Chekanov N."/>
            <person name="Fan G."/>
            <person name="Xiao A."/>
            <person name="Zhang H."/>
            <person name="Xu X."/>
            <person name="Yang H."/>
            <person name="Solovyev V."/>
            <person name="Lee S.M."/>
            <person name="Liu X."/>
            <person name="Afonnikov D.A."/>
            <person name="Skryabin K.G."/>
        </authorList>
    </citation>
    <scope>NUCLEOTIDE SEQUENCE [LARGE SCALE GENOMIC DNA]</scope>
    <source>
        <strain evidence="5">AK-0245</strain>
        <tissue evidence="5">Whole organism</tissue>
    </source>
</reference>
<dbReference type="GO" id="GO:0042026">
    <property type="term" value="P:protein refolding"/>
    <property type="evidence" value="ECO:0007669"/>
    <property type="project" value="TreeGrafter"/>
</dbReference>
<evidence type="ECO:0000259" key="4">
    <source>
        <dbReference type="PROSITE" id="PS01031"/>
    </source>
</evidence>
<dbReference type="PANTHER" id="PTHR45640">
    <property type="entry name" value="HEAT SHOCK PROTEIN HSP-12.2-RELATED"/>
    <property type="match status" value="1"/>
</dbReference>
<dbReference type="InterPro" id="IPR008978">
    <property type="entry name" value="HSP20-like_chaperone"/>
</dbReference>
<protein>
    <recommendedName>
        <fullName evidence="4">SHSP domain-containing protein</fullName>
    </recommendedName>
</protein>
<dbReference type="PROSITE" id="PS01031">
    <property type="entry name" value="SHSP"/>
    <property type="match status" value="2"/>
</dbReference>
<dbReference type="GO" id="GO:0005737">
    <property type="term" value="C:cytoplasm"/>
    <property type="evidence" value="ECO:0007669"/>
    <property type="project" value="TreeGrafter"/>
</dbReference>
<gene>
    <name evidence="5" type="ORF">CRM22_006815</name>
</gene>
<dbReference type="InterPro" id="IPR002068">
    <property type="entry name" value="A-crystallin/Hsp20_dom"/>
</dbReference>
<dbReference type="PRINTS" id="PR00299">
    <property type="entry name" value="ACRYSTALLIN"/>
</dbReference>
<sequence>MVQSKWRKELDNGHWISDEQNQRSNAVLVIVTSVAMIISRAWDIPVRWDGRTLEQRHRDMMSALRNRFGRRASGDRSSLAQVVHAPDWNDEVNRWVEETQDRWNAEMKRLREEMFSLVPMDLFGVSPNDFFEPYGDVHSVLNRMDHQLRALTQHMQQEANQAAPTEGAKSGSLVPRTSSGSLDFLKDAYQLGEDGRVHFKVRFDLQGYGPDDIKVSTSDNGVTVHAKKVVQTDRALSSREYSRTIYLPKSVDKNQLECHLTEDGVLMLEAPVKTADYNSITFDRDRQLSIKPHSETEVGQKRKSEDALAIQPTGVLGPTVLKDDKSGGQKLHVEIPIDPDFTADDLCVRMDANRVVVSGQKKTVDKTGNSSSTFIKEFSRSYDVPQTVDTFSVNAQLQGGKLLVEAPLLRPSISQ</sequence>
<feature type="domain" description="SHSP" evidence="4">
    <location>
        <begin position="180"/>
        <end position="291"/>
    </location>
</feature>
<dbReference type="PANTHER" id="PTHR45640:SF26">
    <property type="entry name" value="RE23625P"/>
    <property type="match status" value="1"/>
</dbReference>
<evidence type="ECO:0000256" key="3">
    <source>
        <dbReference type="SAM" id="MobiDB-lite"/>
    </source>
</evidence>